<keyword evidence="2" id="KW-1185">Reference proteome</keyword>
<gene>
    <name evidence="1" type="ORF">PXEA_LOCUS37662</name>
</gene>
<protein>
    <submittedName>
        <fullName evidence="1">Uncharacterized protein</fullName>
    </submittedName>
</protein>
<proteinExistence type="predicted"/>
<name>A0A448XSY5_9PLAT</name>
<reference evidence="1" key="1">
    <citation type="submission" date="2018-11" db="EMBL/GenBank/DDBJ databases">
        <authorList>
            <consortium name="Pathogen Informatics"/>
        </authorList>
    </citation>
    <scope>NUCLEOTIDE SEQUENCE</scope>
</reference>
<sequence length="125" mass="13832">MCRQEHLTPHDQGDQHDPHQHLRRRGQWCWNIAQHWCTGDRQGETRKPVVGIAFVGQTTVDQSARSSTSGLGYRLCLAVQHSPPIGCLLVEPVSQVYCWLVTPSCPASTCRASVLSQSFVSPAVP</sequence>
<evidence type="ECO:0000313" key="2">
    <source>
        <dbReference type="Proteomes" id="UP000784294"/>
    </source>
</evidence>
<evidence type="ECO:0000313" key="1">
    <source>
        <dbReference type="EMBL" id="VEL44222.1"/>
    </source>
</evidence>
<dbReference type="AlphaFoldDB" id="A0A448XSY5"/>
<organism evidence="1 2">
    <name type="scientific">Protopolystoma xenopodis</name>
    <dbReference type="NCBI Taxonomy" id="117903"/>
    <lineage>
        <taxon>Eukaryota</taxon>
        <taxon>Metazoa</taxon>
        <taxon>Spiralia</taxon>
        <taxon>Lophotrochozoa</taxon>
        <taxon>Platyhelminthes</taxon>
        <taxon>Monogenea</taxon>
        <taxon>Polyopisthocotylea</taxon>
        <taxon>Polystomatidea</taxon>
        <taxon>Polystomatidae</taxon>
        <taxon>Protopolystoma</taxon>
    </lineage>
</organism>
<accession>A0A448XSY5</accession>
<dbReference type="EMBL" id="CAAALY010292189">
    <property type="protein sequence ID" value="VEL44222.1"/>
    <property type="molecule type" value="Genomic_DNA"/>
</dbReference>
<dbReference type="Proteomes" id="UP000784294">
    <property type="component" value="Unassembled WGS sequence"/>
</dbReference>
<comment type="caution">
    <text evidence="1">The sequence shown here is derived from an EMBL/GenBank/DDBJ whole genome shotgun (WGS) entry which is preliminary data.</text>
</comment>